<keyword evidence="3 8" id="KW-0227">DNA damage</keyword>
<dbReference type="InterPro" id="IPR004598">
    <property type="entry name" value="TFIIH_p52/Tfb2"/>
</dbReference>
<dbReference type="InterPro" id="IPR040662">
    <property type="entry name" value="Tfb2_C"/>
</dbReference>
<evidence type="ECO:0000313" key="11">
    <source>
        <dbReference type="EMBL" id="GLI70388.1"/>
    </source>
</evidence>
<sequence>MDFTAYISNLSSDKRTLLYRSPWTSLAVFRNLPPLAQVYVMRLLFVPSPFPTDFLNSWARRSSASSHKAALTALKGLDVLKEHQCLPGQPPPAPGGNAGFGAVPPGSRVGGLAPASQQQQQPQPPKVVWALHPDFRAQLQRVVCFGAHLMRGDVPAAAAVAAPSLEQLGEWATRQWEALQLFMLGAGRAPPGLPPLLRNSKCPDLDLRGLLMEAGLLAFLSGPGGGGARGEGGLAVTQRGFHFLLQAPDRQLWAVLREYIKFAEGHSSEDLASTLSFLLQLGFRRVGQPCPWGELRQPEQRMAAHMVQLGLLAVFQAADGSLYYTPTRLASSLCGGAGAAAAAAIAGDLGGGITDRTGVGVGGVGGRVASAGNGVGGAAGGLESGGVSDAYIIVESNYRVYAYTRSPVTIAVLELFVKREALLPNLFVGAIRRDSILAALSRGITAEELVSYLAARPHPSVASRSPVVPEVVSDQIRLWEASMNRLRADAAVLYENMESRELFQRAVAFAQSSGTLLWEDSTKMKFAALDAGHEAMKDFIVRAKQEVRQ</sequence>
<dbReference type="PANTHER" id="PTHR13152:SF0">
    <property type="entry name" value="GENERAL TRANSCRIPTION FACTOR IIH SUBUNIT 4"/>
    <property type="match status" value="1"/>
</dbReference>
<evidence type="ECO:0000256" key="1">
    <source>
        <dbReference type="ARBA" id="ARBA00004123"/>
    </source>
</evidence>
<evidence type="ECO:0000256" key="2">
    <source>
        <dbReference type="ARBA" id="ARBA00007132"/>
    </source>
</evidence>
<dbReference type="Proteomes" id="UP001165090">
    <property type="component" value="Unassembled WGS sequence"/>
</dbReference>
<comment type="subcellular location">
    <subcellularLocation>
        <location evidence="1 8">Nucleus</location>
    </subcellularLocation>
</comment>
<gene>
    <name evidence="11" type="ORF">VaNZ11_015169</name>
</gene>
<evidence type="ECO:0000313" key="12">
    <source>
        <dbReference type="Proteomes" id="UP001165090"/>
    </source>
</evidence>
<evidence type="ECO:0000256" key="9">
    <source>
        <dbReference type="SAM" id="MobiDB-lite"/>
    </source>
</evidence>
<keyword evidence="5 8" id="KW-0804">Transcription</keyword>
<feature type="domain" description="Transcription factor Tfb2 C-terminal" evidence="10">
    <location>
        <begin position="474"/>
        <end position="540"/>
    </location>
</feature>
<evidence type="ECO:0000256" key="7">
    <source>
        <dbReference type="ARBA" id="ARBA00023242"/>
    </source>
</evidence>
<keyword evidence="6 8" id="KW-0234">DNA repair</keyword>
<dbReference type="PANTHER" id="PTHR13152">
    <property type="entry name" value="TFIIH, POLYPEPTIDE 4"/>
    <property type="match status" value="1"/>
</dbReference>
<keyword evidence="7 8" id="KW-0539">Nucleus</keyword>
<comment type="similarity">
    <text evidence="2 8">Belongs to the TFB2 family.</text>
</comment>
<evidence type="ECO:0000256" key="5">
    <source>
        <dbReference type="ARBA" id="ARBA00023163"/>
    </source>
</evidence>
<comment type="caution">
    <text evidence="11">The sequence shown here is derived from an EMBL/GenBank/DDBJ whole genome shotgun (WGS) entry which is preliminary data.</text>
</comment>
<dbReference type="Pfam" id="PF03849">
    <property type="entry name" value="Tfb2"/>
    <property type="match status" value="2"/>
</dbReference>
<evidence type="ECO:0000256" key="4">
    <source>
        <dbReference type="ARBA" id="ARBA00023015"/>
    </source>
</evidence>
<organism evidence="11 12">
    <name type="scientific">Volvox africanus</name>
    <dbReference type="NCBI Taxonomy" id="51714"/>
    <lineage>
        <taxon>Eukaryota</taxon>
        <taxon>Viridiplantae</taxon>
        <taxon>Chlorophyta</taxon>
        <taxon>core chlorophytes</taxon>
        <taxon>Chlorophyceae</taxon>
        <taxon>CS clade</taxon>
        <taxon>Chlamydomonadales</taxon>
        <taxon>Volvocaceae</taxon>
        <taxon>Volvox</taxon>
    </lineage>
</organism>
<name>A0ABQ5SLN5_9CHLO</name>
<evidence type="ECO:0000259" key="10">
    <source>
        <dbReference type="Pfam" id="PF18307"/>
    </source>
</evidence>
<evidence type="ECO:0000256" key="6">
    <source>
        <dbReference type="ARBA" id="ARBA00023204"/>
    </source>
</evidence>
<comment type="function">
    <text evidence="8">Component of the general transcription and DNA repair factor IIH (TFIIH) core complex which is involved in general and transcription-coupled nucleotide excision repair (NER) of damaged DNA.</text>
</comment>
<evidence type="ECO:0000256" key="3">
    <source>
        <dbReference type="ARBA" id="ARBA00022763"/>
    </source>
</evidence>
<proteinExistence type="inferred from homology"/>
<dbReference type="EMBL" id="BSDZ01000094">
    <property type="protein sequence ID" value="GLI70388.1"/>
    <property type="molecule type" value="Genomic_DNA"/>
</dbReference>
<protein>
    <recommendedName>
        <fullName evidence="8">RNA polymerase II transcription factor B subunit 2</fullName>
    </recommendedName>
</protein>
<reference evidence="11 12" key="1">
    <citation type="journal article" date="2023" name="IScience">
        <title>Expanded male sex-determining region conserved during the evolution of homothallism in the green alga Volvox.</title>
        <authorList>
            <person name="Yamamoto K."/>
            <person name="Matsuzaki R."/>
            <person name="Mahakham W."/>
            <person name="Heman W."/>
            <person name="Sekimoto H."/>
            <person name="Kawachi M."/>
            <person name="Minakuchi Y."/>
            <person name="Toyoda A."/>
            <person name="Nozaki H."/>
        </authorList>
    </citation>
    <scope>NUCLEOTIDE SEQUENCE [LARGE SCALE GENOMIC DNA]</scope>
    <source>
        <strain evidence="11 12">NIES-4468</strain>
    </source>
</reference>
<dbReference type="Gene3D" id="3.30.70.2610">
    <property type="match status" value="1"/>
</dbReference>
<feature type="region of interest" description="Disordered" evidence="9">
    <location>
        <begin position="88"/>
        <end position="122"/>
    </location>
</feature>
<evidence type="ECO:0000256" key="8">
    <source>
        <dbReference type="RuleBase" id="RU364024"/>
    </source>
</evidence>
<dbReference type="Pfam" id="PF18307">
    <property type="entry name" value="Tfb2_C"/>
    <property type="match status" value="1"/>
</dbReference>
<keyword evidence="12" id="KW-1185">Reference proteome</keyword>
<accession>A0ABQ5SLN5</accession>
<keyword evidence="4 8" id="KW-0805">Transcription regulation</keyword>